<evidence type="ECO:0000313" key="1">
    <source>
        <dbReference type="EMBL" id="QLL59597.1"/>
    </source>
</evidence>
<gene>
    <name evidence="1" type="ORF">FH779_16550</name>
</gene>
<dbReference type="EMBL" id="CP040908">
    <property type="protein sequence ID" value="QLL59597.1"/>
    <property type="molecule type" value="Genomic_DNA"/>
</dbReference>
<evidence type="ECO:0000313" key="2">
    <source>
        <dbReference type="Proteomes" id="UP000510643"/>
    </source>
</evidence>
<dbReference type="GeneID" id="78403100"/>
<dbReference type="Proteomes" id="UP000510643">
    <property type="component" value="Chromosome"/>
</dbReference>
<reference evidence="1 2" key="1">
    <citation type="submission" date="2019-06" db="EMBL/GenBank/DDBJ databases">
        <title>Emergence of pandrug resistant Empedobacter falsenii in China.</title>
        <authorList>
            <person name="Dong N."/>
            <person name="Chen S."/>
            <person name="Zhang R."/>
        </authorList>
    </citation>
    <scope>NUCLEOTIDE SEQUENCE [LARGE SCALE GENOMIC DNA]</scope>
    <source>
        <strain evidence="1 2">1681-1</strain>
    </source>
</reference>
<keyword evidence="2" id="KW-1185">Reference proteome</keyword>
<proteinExistence type="predicted"/>
<name>A0A7H9DWM5_9FLAO</name>
<dbReference type="AlphaFoldDB" id="A0A7H9DWM5"/>
<protein>
    <submittedName>
        <fullName evidence="1">Uncharacterized protein</fullName>
    </submittedName>
</protein>
<organism evidence="1 2">
    <name type="scientific">Empedobacter falsenii</name>
    <dbReference type="NCBI Taxonomy" id="343874"/>
    <lineage>
        <taxon>Bacteria</taxon>
        <taxon>Pseudomonadati</taxon>
        <taxon>Bacteroidota</taxon>
        <taxon>Flavobacteriia</taxon>
        <taxon>Flavobacteriales</taxon>
        <taxon>Weeksellaceae</taxon>
        <taxon>Empedobacter</taxon>
    </lineage>
</organism>
<dbReference type="KEGG" id="efal:FH779_16550"/>
<accession>A0A7H9DWM5</accession>
<dbReference type="RefSeq" id="WP_180905482.1">
    <property type="nucleotide sequence ID" value="NZ_CP040908.1"/>
</dbReference>
<sequence>MDSSKYYFQKEIKHINEEIEVIKRINNLNSKLRDYNWLFIHPYNQGIVIENFEKIINEHEKEIAEEKIFEYYAKKFLTLTDTIVMIEGYYKKRPFLKDFKVQIEESVILCLQKDFSGAINLLLPVIEGSLRNYLISKRGDKAKTIIKMSDLSAKTFNEMTNDYVNLREYYYSEGSQELKYRNTSLDINQKKQLLKKHKEYFTLWINQLNEYLNNNLYLDTRISDSITDDFNRHNLIHALDTIDYSFKNYLRLFNCLNFLTWAFGNISKGCSILAEYEDEVIEKKWVEYFKILTISESMTEIKAEIYEYEIQSFKKYIDKTFLKPLAISEILHKQLLKVNDVFLKRKK</sequence>